<dbReference type="InterPro" id="IPR006379">
    <property type="entry name" value="HAD-SF_hydro_IIB"/>
</dbReference>
<dbReference type="InterPro" id="IPR023214">
    <property type="entry name" value="HAD_sf"/>
</dbReference>
<dbReference type="PANTHER" id="PTHR10000:SF55">
    <property type="entry name" value="5-AMINO-6-(5-PHOSPHO-D-RIBITYLAMINO)URACIL PHOSPHATASE YCSE"/>
    <property type="match status" value="1"/>
</dbReference>
<proteinExistence type="predicted"/>
<organism evidence="1 2">
    <name type="scientific">Peribacillus cavernae</name>
    <dbReference type="NCBI Taxonomy" id="1674310"/>
    <lineage>
        <taxon>Bacteria</taxon>
        <taxon>Bacillati</taxon>
        <taxon>Bacillota</taxon>
        <taxon>Bacilli</taxon>
        <taxon>Bacillales</taxon>
        <taxon>Bacillaceae</taxon>
        <taxon>Peribacillus</taxon>
    </lineage>
</organism>
<dbReference type="SUPFAM" id="SSF56784">
    <property type="entry name" value="HAD-like"/>
    <property type="match status" value="1"/>
</dbReference>
<dbReference type="AlphaFoldDB" id="A0A3S0VHR0"/>
<keyword evidence="2" id="KW-1185">Reference proteome</keyword>
<dbReference type="RefSeq" id="WP_126865331.1">
    <property type="nucleotide sequence ID" value="NZ_JAUSTX010000002.1"/>
</dbReference>
<name>A0A3S0VHR0_9BACI</name>
<evidence type="ECO:0000313" key="2">
    <source>
        <dbReference type="Proteomes" id="UP000267430"/>
    </source>
</evidence>
<dbReference type="Pfam" id="PF08282">
    <property type="entry name" value="Hydrolase_3"/>
    <property type="match status" value="2"/>
</dbReference>
<dbReference type="SFLD" id="SFLDG01140">
    <property type="entry name" value="C2.B:_Phosphomannomutase_and_P"/>
    <property type="match status" value="1"/>
</dbReference>
<sequence length="247" mass="27360">MEKEIKLIALDMDGTLLNEEGKVSDGNRTAIKEAEQKGVKVLLSTGRAYASCSEIGRSLELSSYLVTVNGSEIYDNNGELVERNIVQVELIQWMWDLSQKHKTSFWATSSDQVWRGEMPEDIPSYEWLKFGFDIEDDTIREEILTLLKENGGLEISNSSPTNIEANAVGINKAKAIEKVCGFLGIKMENVMAVGDSLNDIAMIKESGLGVAMGNAQDIVKETADWVTDTNRNDGVGKAIHKWVLEQN</sequence>
<dbReference type="Gene3D" id="3.30.1240.10">
    <property type="match status" value="2"/>
</dbReference>
<dbReference type="Proteomes" id="UP000267430">
    <property type="component" value="Unassembled WGS sequence"/>
</dbReference>
<dbReference type="InterPro" id="IPR036412">
    <property type="entry name" value="HAD-like_sf"/>
</dbReference>
<comment type="caution">
    <text evidence="1">The sequence shown here is derived from an EMBL/GenBank/DDBJ whole genome shotgun (WGS) entry which is preliminary data.</text>
</comment>
<dbReference type="GO" id="GO:0005829">
    <property type="term" value="C:cytosol"/>
    <property type="evidence" value="ECO:0007669"/>
    <property type="project" value="TreeGrafter"/>
</dbReference>
<dbReference type="GO" id="GO:0000287">
    <property type="term" value="F:magnesium ion binding"/>
    <property type="evidence" value="ECO:0007669"/>
    <property type="project" value="TreeGrafter"/>
</dbReference>
<protein>
    <submittedName>
        <fullName evidence="1">HAD family phosphatase</fullName>
    </submittedName>
</protein>
<reference evidence="1 2" key="1">
    <citation type="submission" date="2018-12" db="EMBL/GenBank/DDBJ databases">
        <title>Bacillus chawlae sp. nov., Bacillus glennii sp. nov., and Bacillus saganii sp. nov. Isolated from the Vehicle Assembly Building at Kennedy Space Center where the Viking Spacecraft were Assembled.</title>
        <authorList>
            <person name="Seuylemezian A."/>
            <person name="Vaishampayan P."/>
        </authorList>
    </citation>
    <scope>NUCLEOTIDE SEQUENCE [LARGE SCALE GENOMIC DNA]</scope>
    <source>
        <strain evidence="1 2">L5</strain>
    </source>
</reference>
<dbReference type="NCBIfam" id="TIGR01484">
    <property type="entry name" value="HAD-SF-IIB"/>
    <property type="match status" value="1"/>
</dbReference>
<dbReference type="EMBL" id="RYZZ01000017">
    <property type="protein sequence ID" value="RUQ28224.1"/>
    <property type="molecule type" value="Genomic_DNA"/>
</dbReference>
<dbReference type="Gene3D" id="3.40.50.1000">
    <property type="entry name" value="HAD superfamily/HAD-like"/>
    <property type="match status" value="2"/>
</dbReference>
<dbReference type="PANTHER" id="PTHR10000">
    <property type="entry name" value="PHOSPHOSERINE PHOSPHATASE"/>
    <property type="match status" value="1"/>
</dbReference>
<gene>
    <name evidence="1" type="ORF">ELQ35_13400</name>
</gene>
<dbReference type="CDD" id="cd07516">
    <property type="entry name" value="HAD_Pase"/>
    <property type="match status" value="1"/>
</dbReference>
<dbReference type="PROSITE" id="PS01228">
    <property type="entry name" value="COF_1"/>
    <property type="match status" value="1"/>
</dbReference>
<accession>A0A3S0VHR0</accession>
<dbReference type="GO" id="GO:0016791">
    <property type="term" value="F:phosphatase activity"/>
    <property type="evidence" value="ECO:0007669"/>
    <property type="project" value="TreeGrafter"/>
</dbReference>
<evidence type="ECO:0000313" key="1">
    <source>
        <dbReference type="EMBL" id="RUQ28224.1"/>
    </source>
</evidence>
<dbReference type="SFLD" id="SFLDS00003">
    <property type="entry name" value="Haloacid_Dehalogenase"/>
    <property type="match status" value="1"/>
</dbReference>
<dbReference type="OrthoDB" id="9781413at2"/>